<evidence type="ECO:0000313" key="3">
    <source>
        <dbReference type="Proteomes" id="UP000724148"/>
    </source>
</evidence>
<dbReference type="Proteomes" id="UP000724148">
    <property type="component" value="Unassembled WGS sequence"/>
</dbReference>
<accession>A0A931WPB9</accession>
<dbReference type="EMBL" id="JACOZA010000083">
    <property type="protein sequence ID" value="MBI2097167.1"/>
    <property type="molecule type" value="Genomic_DNA"/>
</dbReference>
<keyword evidence="1" id="KW-1133">Transmembrane helix</keyword>
<evidence type="ECO:0000256" key="1">
    <source>
        <dbReference type="SAM" id="Phobius"/>
    </source>
</evidence>
<name>A0A931WPB9_9BACT</name>
<reference evidence="2" key="1">
    <citation type="submission" date="2020-07" db="EMBL/GenBank/DDBJ databases">
        <title>Huge and variable diversity of episymbiotic CPR bacteria and DPANN archaea in groundwater ecosystems.</title>
        <authorList>
            <person name="He C.Y."/>
            <person name="Keren R."/>
            <person name="Whittaker M."/>
            <person name="Farag I.F."/>
            <person name="Doudna J."/>
            <person name="Cate J.H.D."/>
            <person name="Banfield J.F."/>
        </authorList>
    </citation>
    <scope>NUCLEOTIDE SEQUENCE</scope>
    <source>
        <strain evidence="2">NC_groundwater_193_Ag_S-0.1um_51_7</strain>
    </source>
</reference>
<evidence type="ECO:0008006" key="4">
    <source>
        <dbReference type="Google" id="ProtNLM"/>
    </source>
</evidence>
<feature type="transmembrane region" description="Helical" evidence="1">
    <location>
        <begin position="20"/>
        <end position="50"/>
    </location>
</feature>
<dbReference type="AlphaFoldDB" id="A0A931WPB9"/>
<comment type="caution">
    <text evidence="2">The sequence shown here is derived from an EMBL/GenBank/DDBJ whole genome shotgun (WGS) entry which is preliminary data.</text>
</comment>
<organism evidence="2 3">
    <name type="scientific">Candidatus Sungiibacteriota bacterium</name>
    <dbReference type="NCBI Taxonomy" id="2750080"/>
    <lineage>
        <taxon>Bacteria</taxon>
        <taxon>Candidatus Sungiibacteriota</taxon>
    </lineage>
</organism>
<proteinExistence type="predicted"/>
<keyword evidence="1" id="KW-0812">Transmembrane</keyword>
<gene>
    <name evidence="2" type="ORF">HYT40_03420</name>
</gene>
<evidence type="ECO:0000313" key="2">
    <source>
        <dbReference type="EMBL" id="MBI2097167.1"/>
    </source>
</evidence>
<protein>
    <recommendedName>
        <fullName evidence="4">Type II secretion system protein</fullName>
    </recommendedName>
</protein>
<keyword evidence="1" id="KW-0472">Membrane</keyword>
<sequence>MRNFRKFLLARDKISSSYFLAGFTLLETVVALGIILGGIAGAFSLTLHLLANASVSKNKLVAVNLAQEGIELVRRLRDNDAIASTTPWDQSIPGAWPGSGSNIYRYMIDAVTDTLEPYSGVNLNYDSVSGLYNYSNPGGTQTIFNRLIEIEKPPNGFREPNVIDKSQQIRVRATVTWLERSVTRSVVLDQILNSWK</sequence>